<name>A0ABY6LN15_9ARAC</name>
<dbReference type="PROSITE" id="PS50878">
    <property type="entry name" value="RT_POL"/>
    <property type="match status" value="1"/>
</dbReference>
<evidence type="ECO:0000259" key="2">
    <source>
        <dbReference type="PROSITE" id="PS50878"/>
    </source>
</evidence>
<dbReference type="InterPro" id="IPR036397">
    <property type="entry name" value="RNaseH_sf"/>
</dbReference>
<evidence type="ECO:0000313" key="4">
    <source>
        <dbReference type="Proteomes" id="UP001235939"/>
    </source>
</evidence>
<dbReference type="SUPFAM" id="SSF56672">
    <property type="entry name" value="DNA/RNA polymerases"/>
    <property type="match status" value="1"/>
</dbReference>
<reference evidence="3 4" key="1">
    <citation type="submission" date="2022-01" db="EMBL/GenBank/DDBJ databases">
        <title>A chromosomal length assembly of Cordylochernes scorpioides.</title>
        <authorList>
            <person name="Zeh D."/>
            <person name="Zeh J."/>
        </authorList>
    </citation>
    <scope>NUCLEOTIDE SEQUENCE [LARGE SCALE GENOMIC DNA]</scope>
    <source>
        <strain evidence="3">IN4F17</strain>
        <tissue evidence="3">Whole Body</tissue>
    </source>
</reference>
<accession>A0ABY6LN15</accession>
<dbReference type="InterPro" id="IPR000477">
    <property type="entry name" value="RT_dom"/>
</dbReference>
<keyword evidence="4" id="KW-1185">Reference proteome</keyword>
<dbReference type="Proteomes" id="UP001235939">
    <property type="component" value="Chromosome 21"/>
</dbReference>
<feature type="region of interest" description="Disordered" evidence="1">
    <location>
        <begin position="274"/>
        <end position="298"/>
    </location>
</feature>
<evidence type="ECO:0000256" key="1">
    <source>
        <dbReference type="SAM" id="MobiDB-lite"/>
    </source>
</evidence>
<feature type="compositionally biased region" description="Low complexity" evidence="1">
    <location>
        <begin position="281"/>
        <end position="295"/>
    </location>
</feature>
<gene>
    <name evidence="3" type="ORF">LAZ67_21002512</name>
</gene>
<dbReference type="InterPro" id="IPR012337">
    <property type="entry name" value="RNaseH-like_sf"/>
</dbReference>
<feature type="domain" description="Reverse transcriptase" evidence="2">
    <location>
        <begin position="314"/>
        <end position="554"/>
    </location>
</feature>
<dbReference type="PANTHER" id="PTHR19446">
    <property type="entry name" value="REVERSE TRANSCRIPTASES"/>
    <property type="match status" value="1"/>
</dbReference>
<dbReference type="SUPFAM" id="SSF53098">
    <property type="entry name" value="Ribonuclease H-like"/>
    <property type="match status" value="2"/>
</dbReference>
<dbReference type="Pfam" id="PF00078">
    <property type="entry name" value="RVT_1"/>
    <property type="match status" value="1"/>
</dbReference>
<dbReference type="Gene3D" id="3.30.420.10">
    <property type="entry name" value="Ribonuclease H-like superfamily/Ribonuclease H"/>
    <property type="match status" value="2"/>
</dbReference>
<organism evidence="3 4">
    <name type="scientific">Cordylochernes scorpioides</name>
    <dbReference type="NCBI Taxonomy" id="51811"/>
    <lineage>
        <taxon>Eukaryota</taxon>
        <taxon>Metazoa</taxon>
        <taxon>Ecdysozoa</taxon>
        <taxon>Arthropoda</taxon>
        <taxon>Chelicerata</taxon>
        <taxon>Arachnida</taxon>
        <taxon>Pseudoscorpiones</taxon>
        <taxon>Cheliferoidea</taxon>
        <taxon>Chernetidae</taxon>
        <taxon>Cordylochernes</taxon>
    </lineage>
</organism>
<protein>
    <recommendedName>
        <fullName evidence="2">Reverse transcriptase domain-containing protein</fullName>
    </recommendedName>
</protein>
<sequence>MTYLKAAKEGQFEFRPGPAALPYQPFRRTITFSLEYNKVTSPVIHTDGSKSEAGYAANPGVTIASDFRSALAAICTPGPAQTALIVEIILALDQAPQVSLCWVKGHSGVAVNELADQAAKTAAISNLEQSYSILPQSLARGRAQSSAMEAWTLVYTQDYHNRKLKIFATSPIRLRAFLSKIRLGMATTTILTSHGQVLEDLALWYRDLDPTCPHGWEESQTVDHLLFSCPDFMLHRLQTALLLGVQDFSPTALPLLADSLPAWNYLGSIPPAGMAPPISLPPQQQQQPMPQQNGPLSPQAMASTFLQQALPPQAPPQQAPPPQGFPPQHQPYLAYGPAPAFPPKATAFTVYNGRSAEDALAKITEFIDSRQSHWRKTLAISLDISKAFDTISRLAIVQSLDRLICPDSLVCLVQSFLEDREVTYSAWPFNASTFSQRGTLQGSSLSPFLWNLVARELFLRFQIRESWLVAFADDFTLLIQVRGRLPVMAINDFLDRMTAWCVDNGLQLNPRKTQACIFQWRRVHPNLDPEIVLRNRCIIPRLSKAIQRKFGLSFVAGNRIFKALVVPAFLYGFSAWGSRGSSREGIRQLRSLQSLFARRTIRGGPCTPTISAISLPGSPPRYIIIKARMTYLKAAKEGQFEFRPGPAALPYQPFRRTITFSLEYNKVTSPVIHTDGSKSEAGYAANPRVTIASDFRSALAAICTPGPAQTALIVEIILALDQAPQVSICWVKGHSGVAGNELADQAPKTEQYITWNNPTPSFLKALLEAVPTHLLCKLGP</sequence>
<dbReference type="EMBL" id="CP092883">
    <property type="protein sequence ID" value="UYV82491.1"/>
    <property type="molecule type" value="Genomic_DNA"/>
</dbReference>
<proteinExistence type="predicted"/>
<dbReference type="SUPFAM" id="SSF81995">
    <property type="entry name" value="beta-sandwich domain of Sec23/24"/>
    <property type="match status" value="1"/>
</dbReference>
<evidence type="ECO:0000313" key="3">
    <source>
        <dbReference type="EMBL" id="UYV82491.1"/>
    </source>
</evidence>
<dbReference type="InterPro" id="IPR043502">
    <property type="entry name" value="DNA/RNA_pol_sf"/>
</dbReference>